<comment type="caution">
    <text evidence="5">The sequence shown here is derived from an EMBL/GenBank/DDBJ whole genome shotgun (WGS) entry which is preliminary data.</text>
</comment>
<keyword evidence="2 5" id="KW-0238">DNA-binding</keyword>
<accession>A0ABX2G0Z1</accession>
<sequence>MKDEDIVRLLAALAQAHRLRAFRALVVAGPEGLTPGVLAEQLGLPAATLSFHLKEMLHAGLIGCTRDGRRLIYRADFARMNALLAFLTDNCCAGQPCGLTPAGDLSCDLPCDCPAGACADPAP</sequence>
<dbReference type="Pfam" id="PF12840">
    <property type="entry name" value="HTH_20"/>
    <property type="match status" value="1"/>
</dbReference>
<dbReference type="GO" id="GO:0003677">
    <property type="term" value="F:DNA binding"/>
    <property type="evidence" value="ECO:0007669"/>
    <property type="project" value="UniProtKB-KW"/>
</dbReference>
<dbReference type="SUPFAM" id="SSF46785">
    <property type="entry name" value="Winged helix' DNA-binding domain"/>
    <property type="match status" value="1"/>
</dbReference>
<gene>
    <name evidence="5" type="ORF">HNQ01_000799</name>
</gene>
<dbReference type="CDD" id="cd00090">
    <property type="entry name" value="HTH_ARSR"/>
    <property type="match status" value="1"/>
</dbReference>
<dbReference type="SMART" id="SM00418">
    <property type="entry name" value="HTH_ARSR"/>
    <property type="match status" value="1"/>
</dbReference>
<keyword evidence="3" id="KW-0804">Transcription</keyword>
<protein>
    <submittedName>
        <fullName evidence="5">DNA-binding transcriptional ArsR family regulator</fullName>
    </submittedName>
</protein>
<dbReference type="PANTHER" id="PTHR43132:SF2">
    <property type="entry name" value="ARSENICAL RESISTANCE OPERON REPRESSOR ARSR-RELATED"/>
    <property type="match status" value="1"/>
</dbReference>
<dbReference type="PANTHER" id="PTHR43132">
    <property type="entry name" value="ARSENICAL RESISTANCE OPERON REPRESSOR ARSR-RELATED"/>
    <property type="match status" value="1"/>
</dbReference>
<dbReference type="InterPro" id="IPR036388">
    <property type="entry name" value="WH-like_DNA-bd_sf"/>
</dbReference>
<keyword evidence="6" id="KW-1185">Reference proteome</keyword>
<dbReference type="InterPro" id="IPR001845">
    <property type="entry name" value="HTH_ArsR_DNA-bd_dom"/>
</dbReference>
<dbReference type="Proteomes" id="UP001516061">
    <property type="component" value="Unassembled WGS sequence"/>
</dbReference>
<dbReference type="InterPro" id="IPR051011">
    <property type="entry name" value="Metal_resp_trans_reg"/>
</dbReference>
<evidence type="ECO:0000256" key="1">
    <source>
        <dbReference type="ARBA" id="ARBA00023015"/>
    </source>
</evidence>
<dbReference type="InterPro" id="IPR036390">
    <property type="entry name" value="WH_DNA-bd_sf"/>
</dbReference>
<reference evidence="5 6" key="1">
    <citation type="submission" date="2020-05" db="EMBL/GenBank/DDBJ databases">
        <title>Genomic Encyclopedia of Type Strains, Phase IV (KMG-V): Genome sequencing to study the core and pangenomes of soil and plant-associated prokaryotes.</title>
        <authorList>
            <person name="Whitman W."/>
        </authorList>
    </citation>
    <scope>NUCLEOTIDE SEQUENCE [LARGE SCALE GENOMIC DNA]</scope>
    <source>
        <strain evidence="5 6">C29</strain>
    </source>
</reference>
<evidence type="ECO:0000313" key="6">
    <source>
        <dbReference type="Proteomes" id="UP001516061"/>
    </source>
</evidence>
<dbReference type="Gene3D" id="1.10.10.10">
    <property type="entry name" value="Winged helix-like DNA-binding domain superfamily/Winged helix DNA-binding domain"/>
    <property type="match status" value="1"/>
</dbReference>
<name>A0ABX2G0Z1_9BURK</name>
<dbReference type="RefSeq" id="WP_173804048.1">
    <property type="nucleotide sequence ID" value="NZ_JABSNM010000002.1"/>
</dbReference>
<evidence type="ECO:0000259" key="4">
    <source>
        <dbReference type="PROSITE" id="PS50987"/>
    </source>
</evidence>
<dbReference type="PROSITE" id="PS50987">
    <property type="entry name" value="HTH_ARSR_2"/>
    <property type="match status" value="1"/>
</dbReference>
<keyword evidence="1" id="KW-0805">Transcription regulation</keyword>
<feature type="domain" description="HTH arsR-type" evidence="4">
    <location>
        <begin position="1"/>
        <end position="95"/>
    </location>
</feature>
<evidence type="ECO:0000256" key="2">
    <source>
        <dbReference type="ARBA" id="ARBA00023125"/>
    </source>
</evidence>
<evidence type="ECO:0000313" key="5">
    <source>
        <dbReference type="EMBL" id="NRT55089.1"/>
    </source>
</evidence>
<dbReference type="InterPro" id="IPR011991">
    <property type="entry name" value="ArsR-like_HTH"/>
</dbReference>
<dbReference type="EMBL" id="JABSNM010000002">
    <property type="protein sequence ID" value="NRT55089.1"/>
    <property type="molecule type" value="Genomic_DNA"/>
</dbReference>
<proteinExistence type="predicted"/>
<organism evidence="5 6">
    <name type="scientific">Sphaerotilus uruguayifluvii</name>
    <dbReference type="NCBI Taxonomy" id="2735897"/>
    <lineage>
        <taxon>Bacteria</taxon>
        <taxon>Pseudomonadati</taxon>
        <taxon>Pseudomonadota</taxon>
        <taxon>Betaproteobacteria</taxon>
        <taxon>Burkholderiales</taxon>
        <taxon>Sphaerotilaceae</taxon>
        <taxon>Sphaerotilus</taxon>
    </lineage>
</organism>
<evidence type="ECO:0000256" key="3">
    <source>
        <dbReference type="ARBA" id="ARBA00023163"/>
    </source>
</evidence>